<organism evidence="3 4">
    <name type="scientific">Gloeobacter violaceus (strain ATCC 29082 / PCC 7421)</name>
    <dbReference type="NCBI Taxonomy" id="251221"/>
    <lineage>
        <taxon>Bacteria</taxon>
        <taxon>Bacillati</taxon>
        <taxon>Cyanobacteriota</taxon>
        <taxon>Cyanophyceae</taxon>
        <taxon>Gloeobacterales</taxon>
        <taxon>Gloeobacteraceae</taxon>
        <taxon>Gloeobacter</taxon>
    </lineage>
</organism>
<dbReference type="eggNOG" id="COG1819">
    <property type="taxonomic scope" value="Bacteria"/>
</dbReference>
<dbReference type="FunCoup" id="Q7NHW5">
    <property type="interactions" value="54"/>
</dbReference>
<dbReference type="InterPro" id="IPR002213">
    <property type="entry name" value="UDP_glucos_trans"/>
</dbReference>
<dbReference type="PhylomeDB" id="Q7NHW5"/>
<dbReference type="GO" id="GO:0016758">
    <property type="term" value="F:hexosyltransferase activity"/>
    <property type="evidence" value="ECO:0007669"/>
    <property type="project" value="InterPro"/>
</dbReference>
<evidence type="ECO:0000259" key="2">
    <source>
        <dbReference type="Pfam" id="PF06722"/>
    </source>
</evidence>
<reference evidence="3 4" key="2">
    <citation type="journal article" date="2003" name="DNA Res.">
        <title>Complete genome structure of Gloeobacter violaceus PCC 7421, a cyanobacterium that lacks thylakoids (supplement).</title>
        <authorList>
            <person name="Nakamura Y."/>
            <person name="Kaneko T."/>
            <person name="Sato S."/>
            <person name="Mimuro M."/>
            <person name="Miyashita H."/>
            <person name="Tsuchiya T."/>
            <person name="Sasamoto S."/>
            <person name="Watanabe A."/>
            <person name="Kawashima K."/>
            <person name="Kishida Y."/>
            <person name="Kiyokawa C."/>
            <person name="Kohara M."/>
            <person name="Matsumoto M."/>
            <person name="Matsuno A."/>
            <person name="Nakazaki N."/>
            <person name="Shimpo S."/>
            <person name="Takeuchi C."/>
            <person name="Yamada M."/>
            <person name="Tabata S."/>
        </authorList>
    </citation>
    <scope>NUCLEOTIDE SEQUENCE [LARGE SCALE GENOMIC DNA]</scope>
    <source>
        <strain evidence="4">ATCC 29082 / PCC 7421</strain>
    </source>
</reference>
<sequence>MRPNSLYNWQISGHNNGDWGMQRIVMLTLGSRGDVQPLVALGRGLQASGYRVRIATHENFRGFVGGWDLEFAPLAGDSQKLLEDPQVQRIFELGQGWKWLLEGARWLASQHERLVADCRAACRDADAVIYTPVTYPVWHCAQANRIPAFAVCYWPTTPTRAFAYPMFGVASLGGWLNLGSYRLFEQLVWHPLRARTNQLRQELGLRTLPAWGPYRLPEYRAMPWLYPFSGALAPAASDWPANQHVTGYWFLDAPRDWLPPTDLEAFMQAGPPPVAVGFGSMVPRASTALTQKVLEAIRLSGQRAVLLRGWGGLQSGRMPDGCFQIDAVPHDWLFPRVSGVVTHGGAGTVAAALRAGVPALAVPLLGDQFFWGRRLAELGAGPRPLPLKDLQATPLAVALKALAGDSSMRRRAAELGGAIRAEDGVARAVELVVNYLRRF</sequence>
<feature type="domain" description="Erythromycin biosynthesis protein CIII-like C-terminal" evidence="2">
    <location>
        <begin position="316"/>
        <end position="416"/>
    </location>
</feature>
<dbReference type="SUPFAM" id="SSF53756">
    <property type="entry name" value="UDP-Glycosyltransferase/glycogen phosphorylase"/>
    <property type="match status" value="1"/>
</dbReference>
<dbReference type="EMBL" id="BA000045">
    <property type="protein sequence ID" value="BAC90361.1"/>
    <property type="molecule type" value="Genomic_DNA"/>
</dbReference>
<dbReference type="PANTHER" id="PTHR48050">
    <property type="entry name" value="STEROL 3-BETA-GLUCOSYLTRANSFERASE"/>
    <property type="match status" value="1"/>
</dbReference>
<protein>
    <submittedName>
        <fullName evidence="3">Gll2420 protein</fullName>
    </submittedName>
</protein>
<dbReference type="FunFam" id="3.40.50.2000:FF:000009">
    <property type="entry name" value="Sterol 3-beta-glucosyltransferase UGT80A2"/>
    <property type="match status" value="1"/>
</dbReference>
<evidence type="ECO:0000313" key="3">
    <source>
        <dbReference type="EMBL" id="BAC90361.1"/>
    </source>
</evidence>
<dbReference type="PATRIC" id="fig|251221.4.peg.2457"/>
<dbReference type="InParanoid" id="Q7NHW5"/>
<dbReference type="EnsemblBacteria" id="BAC90361">
    <property type="protein sequence ID" value="BAC90361"/>
    <property type="gene ID" value="BAC90361"/>
</dbReference>
<evidence type="ECO:0000313" key="4">
    <source>
        <dbReference type="Proteomes" id="UP000000557"/>
    </source>
</evidence>
<dbReference type="HOGENOM" id="CLU_000537_8_0_3"/>
<dbReference type="Pfam" id="PF03033">
    <property type="entry name" value="Glyco_transf_28"/>
    <property type="match status" value="1"/>
</dbReference>
<feature type="domain" description="Glycosyltransferase family 28 N-terminal" evidence="1">
    <location>
        <begin position="24"/>
        <end position="162"/>
    </location>
</feature>
<dbReference type="InterPro" id="IPR004276">
    <property type="entry name" value="GlycoTrans_28_N"/>
</dbReference>
<dbReference type="CAZy" id="GT1">
    <property type="family name" value="Glycosyltransferase Family 1"/>
</dbReference>
<name>Q7NHW5_GLOVI</name>
<dbReference type="CDD" id="cd03784">
    <property type="entry name" value="GT1_Gtf-like"/>
    <property type="match status" value="1"/>
</dbReference>
<dbReference type="AlphaFoldDB" id="Q7NHW5"/>
<accession>Q7NHW5</accession>
<reference evidence="3 4" key="1">
    <citation type="journal article" date="2003" name="DNA Res.">
        <title>Complete genome structure of Gloeobacter violaceus PCC 7421, a cyanobacterium that lacks thylakoids.</title>
        <authorList>
            <person name="Nakamura Y."/>
            <person name="Kaneko T."/>
            <person name="Sato S."/>
            <person name="Mimuro M."/>
            <person name="Miyashita H."/>
            <person name="Tsuchiya T."/>
            <person name="Sasamoto S."/>
            <person name="Watanabe A."/>
            <person name="Kawashima K."/>
            <person name="Kishida Y."/>
            <person name="Kiyokawa C."/>
            <person name="Kohara M."/>
            <person name="Matsumoto M."/>
            <person name="Matsuno A."/>
            <person name="Nakazaki N."/>
            <person name="Shimpo S."/>
            <person name="Takeuchi C."/>
            <person name="Yamada M."/>
            <person name="Tabata S."/>
        </authorList>
    </citation>
    <scope>NUCLEOTIDE SEQUENCE [LARGE SCALE GENOMIC DNA]</scope>
    <source>
        <strain evidence="4">ATCC 29082 / PCC 7421</strain>
    </source>
</reference>
<dbReference type="InterPro" id="IPR010610">
    <property type="entry name" value="EryCIII-like_C"/>
</dbReference>
<dbReference type="InterPro" id="IPR050426">
    <property type="entry name" value="Glycosyltransferase_28"/>
</dbReference>
<keyword evidence="4" id="KW-1185">Reference proteome</keyword>
<dbReference type="STRING" id="251221.gene:10759917"/>
<dbReference type="GO" id="GO:0008194">
    <property type="term" value="F:UDP-glycosyltransferase activity"/>
    <property type="evidence" value="ECO:0007669"/>
    <property type="project" value="InterPro"/>
</dbReference>
<proteinExistence type="predicted"/>
<dbReference type="GO" id="GO:0033072">
    <property type="term" value="P:vancomycin biosynthetic process"/>
    <property type="evidence" value="ECO:0007669"/>
    <property type="project" value="UniProtKB-ARBA"/>
</dbReference>
<dbReference type="GO" id="GO:0005975">
    <property type="term" value="P:carbohydrate metabolic process"/>
    <property type="evidence" value="ECO:0007669"/>
    <property type="project" value="InterPro"/>
</dbReference>
<dbReference type="Proteomes" id="UP000000557">
    <property type="component" value="Chromosome"/>
</dbReference>
<dbReference type="Pfam" id="PF06722">
    <property type="entry name" value="EryCIII-like_C"/>
    <property type="match status" value="1"/>
</dbReference>
<dbReference type="OrthoDB" id="9805366at2"/>
<dbReference type="Gene3D" id="3.40.50.2000">
    <property type="entry name" value="Glycogen Phosphorylase B"/>
    <property type="match status" value="2"/>
</dbReference>
<evidence type="ECO:0000259" key="1">
    <source>
        <dbReference type="Pfam" id="PF03033"/>
    </source>
</evidence>
<dbReference type="KEGG" id="gvi:gll2420"/>
<dbReference type="PANTHER" id="PTHR48050:SF13">
    <property type="entry name" value="STEROL 3-BETA-GLUCOSYLTRANSFERASE UGT80A2"/>
    <property type="match status" value="1"/>
</dbReference>
<gene>
    <name evidence="3" type="ordered locus">gll2420</name>
</gene>